<dbReference type="GO" id="GO:0008170">
    <property type="term" value="F:N-methyltransferase activity"/>
    <property type="evidence" value="ECO:0007669"/>
    <property type="project" value="InterPro"/>
</dbReference>
<dbReference type="InterPro" id="IPR001091">
    <property type="entry name" value="RM_Methyltransferase"/>
</dbReference>
<dbReference type="REBASE" id="110270">
    <property type="entry name" value="M2.Mae44ORF2973P"/>
</dbReference>
<dbReference type="Pfam" id="PF22722">
    <property type="entry name" value="NA-iREase1"/>
    <property type="match status" value="1"/>
</dbReference>
<comment type="caution">
    <text evidence="6">The sequence shown here is derived from an EMBL/GenBank/DDBJ whole genome shotgun (WGS) entry which is preliminary data.</text>
</comment>
<dbReference type="PRINTS" id="PR00508">
    <property type="entry name" value="S21N4MTFRASE"/>
</dbReference>
<dbReference type="InterPro" id="IPR054557">
    <property type="entry name" value="NA-iREase1_dom"/>
</dbReference>
<sequence>MRMQSIPPISMVNKLYYGDNLEVLRKYIKDESIDLCYIDPPFNSKRNYNQIYNNLGKEDQAQAQAFVDTWTWDNHANEALEEIQSNYQGKFTSQTIDLIDGLTKVLGKGSLLAYLVSMTLRIVEIHRVLKSTGSFYLHCDPTASHYLKIVLDAIFCSQGGDFFNEIVWKRTTAHNDPQRYGRIQDRLFFYSKTQAKTFNHIDAYHSQEQLARYKYSDSKGLYRAENLTAPHFSESRTIEWRGVHPGNNRQWRFSIEKLEELYSQGYILLQKDGRPRKDGLKQYLSETKSPVIQDIWTDIIFAPTTKERLGYPTQKPEALLERIIKASSNKGDVILDAYCGCGTTIAVAERLERNWIGIDITYQSISLMLKRLEDSFGKNVLDKIELNGIPKDLESAKALATKPDDRTRKEFEKWAVLTYSNNRAVINDKKGADKGVDAIAYFQGDKDNREKIIFQVKSGNVKSGDIRDLQGTMTLQGAALGIFITLKPPSKDMIQTAKSAGIYRSRYRSQSVDKIEIVTVQEILEQKKRLDVILTFEVLKAAEKQRETQGQQMSLDIPFPE</sequence>
<dbReference type="PROSITE" id="PS00092">
    <property type="entry name" value="N6_MTASE"/>
    <property type="match status" value="1"/>
</dbReference>
<dbReference type="GO" id="GO:0032259">
    <property type="term" value="P:methylation"/>
    <property type="evidence" value="ECO:0007669"/>
    <property type="project" value="UniProtKB-KW"/>
</dbReference>
<feature type="domain" description="DNA methylase N-4/N-6" evidence="4">
    <location>
        <begin position="33"/>
        <end position="364"/>
    </location>
</feature>
<dbReference type="InterPro" id="IPR011856">
    <property type="entry name" value="tRNA_endonuc-like_dom_sf"/>
</dbReference>
<dbReference type="Pfam" id="PF01555">
    <property type="entry name" value="N6_N4_Mtase"/>
    <property type="match status" value="1"/>
</dbReference>
<evidence type="ECO:0000313" key="7">
    <source>
        <dbReference type="Proteomes" id="UP000030321"/>
    </source>
</evidence>
<dbReference type="GO" id="GO:0004519">
    <property type="term" value="F:endonuclease activity"/>
    <property type="evidence" value="ECO:0007669"/>
    <property type="project" value="InterPro"/>
</dbReference>
<evidence type="ECO:0000313" key="6">
    <source>
        <dbReference type="EMBL" id="GAL94398.1"/>
    </source>
</evidence>
<keyword evidence="3 6" id="KW-0808">Transferase</keyword>
<proteinExistence type="inferred from homology"/>
<dbReference type="Proteomes" id="UP000030321">
    <property type="component" value="Unassembled WGS sequence"/>
</dbReference>
<gene>
    <name evidence="6" type="ORF">N44_02978</name>
</gene>
<dbReference type="SUPFAM" id="SSF52980">
    <property type="entry name" value="Restriction endonuclease-like"/>
    <property type="match status" value="1"/>
</dbReference>
<dbReference type="GO" id="GO:0009307">
    <property type="term" value="P:DNA restriction-modification system"/>
    <property type="evidence" value="ECO:0007669"/>
    <property type="project" value="InterPro"/>
</dbReference>
<dbReference type="InterPro" id="IPR029063">
    <property type="entry name" value="SAM-dependent_MTases_sf"/>
</dbReference>
<dbReference type="Gene3D" id="3.40.50.150">
    <property type="entry name" value="Vaccinia Virus protein VP39"/>
    <property type="match status" value="1"/>
</dbReference>
<accession>A0A0A1VY64</accession>
<dbReference type="EMBL" id="BBPA01000053">
    <property type="protein sequence ID" value="GAL94398.1"/>
    <property type="molecule type" value="Genomic_DNA"/>
</dbReference>
<evidence type="ECO:0000256" key="2">
    <source>
        <dbReference type="ARBA" id="ARBA00022603"/>
    </source>
</evidence>
<dbReference type="InterPro" id="IPR011335">
    <property type="entry name" value="Restrct_endonuc-II-like"/>
</dbReference>
<evidence type="ECO:0000256" key="3">
    <source>
        <dbReference type="ARBA" id="ARBA00022679"/>
    </source>
</evidence>
<feature type="domain" description="NACHT-associated inactive Restriction Endonuclease 1 sensor" evidence="5">
    <location>
        <begin position="423"/>
        <end position="522"/>
    </location>
</feature>
<reference evidence="7" key="1">
    <citation type="journal article" date="2015" name="Genome">
        <title>Whole Genome Sequence of the Non-Microcystin-Producing Microcystis aeruginosa Strain NIES-44.</title>
        <authorList>
            <person name="Okano K."/>
            <person name="Miyata N."/>
            <person name="Ozaki Y."/>
        </authorList>
    </citation>
    <scope>NUCLEOTIDE SEQUENCE [LARGE SCALE GENOMIC DNA]</scope>
    <source>
        <strain evidence="7">NIES-44</strain>
    </source>
</reference>
<dbReference type="Gene3D" id="3.40.1350.10">
    <property type="match status" value="1"/>
</dbReference>
<name>A0A0A1VY64_MICAE</name>
<dbReference type="GO" id="GO:0009007">
    <property type="term" value="F:site-specific DNA-methyltransferase (adenine-specific) activity"/>
    <property type="evidence" value="ECO:0007669"/>
    <property type="project" value="UniProtKB-EC"/>
</dbReference>
<keyword evidence="2 6" id="KW-0489">Methyltransferase</keyword>
<dbReference type="InterPro" id="IPR002052">
    <property type="entry name" value="DNA_methylase_N6_adenine_CS"/>
</dbReference>
<protein>
    <submittedName>
        <fullName evidence="6">Type III restriction-modification system methylation subunit</fullName>
        <ecNumber evidence="6">2.1.1.72</ecNumber>
    </submittedName>
</protein>
<evidence type="ECO:0000259" key="5">
    <source>
        <dbReference type="Pfam" id="PF22722"/>
    </source>
</evidence>
<evidence type="ECO:0000256" key="1">
    <source>
        <dbReference type="ARBA" id="ARBA00006594"/>
    </source>
</evidence>
<dbReference type="GO" id="GO:0003677">
    <property type="term" value="F:DNA binding"/>
    <property type="evidence" value="ECO:0007669"/>
    <property type="project" value="InterPro"/>
</dbReference>
<dbReference type="InterPro" id="IPR002941">
    <property type="entry name" value="DNA_methylase_N4/N6"/>
</dbReference>
<evidence type="ECO:0000259" key="4">
    <source>
        <dbReference type="Pfam" id="PF01555"/>
    </source>
</evidence>
<dbReference type="SUPFAM" id="SSF53335">
    <property type="entry name" value="S-adenosyl-L-methionine-dependent methyltransferases"/>
    <property type="match status" value="1"/>
</dbReference>
<dbReference type="AlphaFoldDB" id="A0A0A1VY64"/>
<organism evidence="6 7">
    <name type="scientific">Microcystis aeruginosa NIES-44</name>
    <dbReference type="NCBI Taxonomy" id="449439"/>
    <lineage>
        <taxon>Bacteria</taxon>
        <taxon>Bacillati</taxon>
        <taxon>Cyanobacteriota</taxon>
        <taxon>Cyanophyceae</taxon>
        <taxon>Oscillatoriophycideae</taxon>
        <taxon>Chroococcales</taxon>
        <taxon>Microcystaceae</taxon>
        <taxon>Microcystis</taxon>
    </lineage>
</organism>
<dbReference type="EC" id="2.1.1.72" evidence="6"/>
<comment type="similarity">
    <text evidence="1">Belongs to the N(4)/N(6)-methyltransferase family.</text>
</comment>